<comment type="caution">
    <text evidence="2">The sequence shown here is derived from an EMBL/GenBank/DDBJ whole genome shotgun (WGS) entry which is preliminary data.</text>
</comment>
<protein>
    <submittedName>
        <fullName evidence="2">Expressed protein</fullName>
    </submittedName>
</protein>
<reference evidence="2" key="1">
    <citation type="submission" date="2022-06" db="EMBL/GenBank/DDBJ databases">
        <authorList>
            <consortium name="SYNGENTA / RWTH Aachen University"/>
        </authorList>
    </citation>
    <scope>NUCLEOTIDE SEQUENCE</scope>
</reference>
<evidence type="ECO:0000313" key="3">
    <source>
        <dbReference type="EMBL" id="CAH7681656.1"/>
    </source>
</evidence>
<dbReference type="AlphaFoldDB" id="A0AAV0B1Z9"/>
<organism evidence="2 4">
    <name type="scientific">Phakopsora pachyrhizi</name>
    <name type="common">Asian soybean rust disease fungus</name>
    <dbReference type="NCBI Taxonomy" id="170000"/>
    <lineage>
        <taxon>Eukaryota</taxon>
        <taxon>Fungi</taxon>
        <taxon>Dikarya</taxon>
        <taxon>Basidiomycota</taxon>
        <taxon>Pucciniomycotina</taxon>
        <taxon>Pucciniomycetes</taxon>
        <taxon>Pucciniales</taxon>
        <taxon>Phakopsoraceae</taxon>
        <taxon>Phakopsora</taxon>
    </lineage>
</organism>
<dbReference type="EMBL" id="CALTRL010003664">
    <property type="protein sequence ID" value="CAH7681656.1"/>
    <property type="molecule type" value="Genomic_DNA"/>
</dbReference>
<evidence type="ECO:0000313" key="2">
    <source>
        <dbReference type="EMBL" id="CAH7677474.1"/>
    </source>
</evidence>
<gene>
    <name evidence="2" type="ORF">PPACK8108_LOCUS12629</name>
    <name evidence="3" type="ORF">PPACK8108_LOCUS14285</name>
</gene>
<evidence type="ECO:0000256" key="1">
    <source>
        <dbReference type="SAM" id="MobiDB-lite"/>
    </source>
</evidence>
<dbReference type="Proteomes" id="UP001153365">
    <property type="component" value="Unassembled WGS sequence"/>
</dbReference>
<feature type="region of interest" description="Disordered" evidence="1">
    <location>
        <begin position="371"/>
        <end position="394"/>
    </location>
</feature>
<name>A0AAV0B1Z9_PHAPC</name>
<keyword evidence="4" id="KW-1185">Reference proteome</keyword>
<evidence type="ECO:0000313" key="4">
    <source>
        <dbReference type="Proteomes" id="UP001153365"/>
    </source>
</evidence>
<feature type="compositionally biased region" description="Polar residues" evidence="1">
    <location>
        <begin position="309"/>
        <end position="325"/>
    </location>
</feature>
<accession>A0AAV0B1Z9</accession>
<proteinExistence type="predicted"/>
<sequence>MKMIFSTEKFTKIRLIKISFCCFLNLNFLGVSSSPFPARIPNELAFSEKDTFSFGHPELTHLASSPNCDHIDPVDHDSLYEIFHDKNLLEGSDVAQPTIKTDLFHQSSDYSTGPSSTPNQNYNHNNEAWAYGNSPVNILSKSNTMDSYHYDLHENSHDKSLLSSFDTARPTTKTNSYHQSMDYSPGFSSAHNLNHNHNNEVWASENSQKNNPIGSNSFDSVYHYDFNKYSPSDNFFENSDIFQPTTKTNYFHQPTDYPQGSSSAHNLNYNHVNEAGVFEHLPEDHFFESNALDSEYFYDLYENSHSNSFSKSPDVFQSTTNSNFPHPSMDHSPGPSSTQNQNYIHNNEAWTSGNFPENNLFKSQVDSFKSPSIPAKLPGRSNSDEKISQKGSFDEGNWTMDSISRFLLDEDPSFDEKLMIFDTSFPKSGSDHIFDSKKLNGVKDYNGNTELKDSIFIHDPHHQPGGDHEILMNDVLRPQGTDEYFNFQKNEIGQNSSKMNMDKKRLNISPPEEGYLYNDYEKIIDHQPIDIIKDKIIAKDHMLHSTSLPQISEKKNKDVSFIELAFTLPEEELERIMNPNNFLTYEKNPENNLNDQSEINSENNIIKKAKEPDYYRDNKNMEIIGEPSEKKNHLNGLYKENLIDLTNDSGDDSTESRKRPRALIKKLLDQTEIERNKKFRNIKIESQL</sequence>
<feature type="region of interest" description="Disordered" evidence="1">
    <location>
        <begin position="309"/>
        <end position="342"/>
    </location>
</feature>
<dbReference type="EMBL" id="CALTRL010003052">
    <property type="protein sequence ID" value="CAH7677474.1"/>
    <property type="molecule type" value="Genomic_DNA"/>
</dbReference>